<evidence type="ECO:0000259" key="13">
    <source>
        <dbReference type="Pfam" id="PF01467"/>
    </source>
</evidence>
<dbReference type="CDD" id="cd02174">
    <property type="entry name" value="CCT"/>
    <property type="match status" value="1"/>
</dbReference>
<evidence type="ECO:0000256" key="8">
    <source>
        <dbReference type="ARBA" id="ARBA00023264"/>
    </source>
</evidence>
<dbReference type="PANTHER" id="PTHR45780:SF2">
    <property type="entry name" value="ETHANOLAMINE-PHOSPHATE CYTIDYLYLTRANSFERASE"/>
    <property type="match status" value="1"/>
</dbReference>
<comment type="pathway">
    <text evidence="1">Lipid metabolism.</text>
</comment>
<dbReference type="GO" id="GO:0006646">
    <property type="term" value="P:phosphatidylethanolamine biosynthetic process"/>
    <property type="evidence" value="ECO:0007669"/>
    <property type="project" value="UniProtKB-UniPathway"/>
</dbReference>
<evidence type="ECO:0000313" key="14">
    <source>
        <dbReference type="EMBL" id="TKX25415.1"/>
    </source>
</evidence>
<evidence type="ECO:0000313" key="15">
    <source>
        <dbReference type="Proteomes" id="UP000308133"/>
    </source>
</evidence>
<dbReference type="GO" id="GO:0005737">
    <property type="term" value="C:cytoplasm"/>
    <property type="evidence" value="ECO:0007669"/>
    <property type="project" value="TreeGrafter"/>
</dbReference>
<evidence type="ECO:0000256" key="1">
    <source>
        <dbReference type="ARBA" id="ARBA00005189"/>
    </source>
</evidence>
<dbReference type="SUPFAM" id="SSF52374">
    <property type="entry name" value="Nucleotidylyl transferase"/>
    <property type="match status" value="2"/>
</dbReference>
<keyword evidence="8" id="KW-1208">Phospholipid metabolism</keyword>
<comment type="similarity">
    <text evidence="2">Belongs to the cytidylyltransferase family.</text>
</comment>
<evidence type="ECO:0000256" key="7">
    <source>
        <dbReference type="ARBA" id="ARBA00023209"/>
    </source>
</evidence>
<reference evidence="14 15" key="1">
    <citation type="submission" date="2018-02" db="EMBL/GenBank/DDBJ databases">
        <title>Draft genome sequences of Elsinoe sp., causing black scab on jojoba.</title>
        <authorList>
            <person name="Stodart B."/>
            <person name="Jeffress S."/>
            <person name="Ash G."/>
            <person name="Arun Chinnappa K."/>
        </authorList>
    </citation>
    <scope>NUCLEOTIDE SEQUENCE [LARGE SCALE GENOMIC DNA]</scope>
    <source>
        <strain evidence="14 15">Hillstone_2</strain>
    </source>
</reference>
<dbReference type="EC" id="2.7.7.14" evidence="10"/>
<organism evidence="14 15">
    <name type="scientific">Elsinoe australis</name>
    <dbReference type="NCBI Taxonomy" id="40998"/>
    <lineage>
        <taxon>Eukaryota</taxon>
        <taxon>Fungi</taxon>
        <taxon>Dikarya</taxon>
        <taxon>Ascomycota</taxon>
        <taxon>Pezizomycotina</taxon>
        <taxon>Dothideomycetes</taxon>
        <taxon>Dothideomycetidae</taxon>
        <taxon>Myriangiales</taxon>
        <taxon>Elsinoaceae</taxon>
        <taxon>Elsinoe</taxon>
    </lineage>
</organism>
<dbReference type="UniPathway" id="UPA00558">
    <property type="reaction ID" value="UER00742"/>
</dbReference>
<comment type="caution">
    <text evidence="14">The sequence shown here is derived from an EMBL/GenBank/DDBJ whole genome shotgun (WGS) entry which is preliminary data.</text>
</comment>
<dbReference type="InterPro" id="IPR044608">
    <property type="entry name" value="Ect1/PCYT2"/>
</dbReference>
<evidence type="ECO:0000256" key="11">
    <source>
        <dbReference type="ARBA" id="ARBA00031473"/>
    </source>
</evidence>
<dbReference type="AlphaFoldDB" id="A0A4U7B6L3"/>
<dbReference type="InterPro" id="IPR004821">
    <property type="entry name" value="Cyt_trans-like"/>
</dbReference>
<accession>A0A4U7B6L3</accession>
<evidence type="ECO:0000256" key="4">
    <source>
        <dbReference type="ARBA" id="ARBA00022679"/>
    </source>
</evidence>
<comment type="pathway">
    <text evidence="9">Phospholipid metabolism; phosphatidylethanolamine biosynthesis; phosphatidylethanolamine from ethanolamine: step 2/3.</text>
</comment>
<keyword evidence="4 14" id="KW-0808">Transferase</keyword>
<keyword evidence="3" id="KW-0444">Lipid biosynthesis</keyword>
<gene>
    <name evidence="14" type="ORF">C1H76_2063</name>
</gene>
<feature type="region of interest" description="Disordered" evidence="12">
    <location>
        <begin position="412"/>
        <end position="446"/>
    </location>
</feature>
<dbReference type="Pfam" id="PF01467">
    <property type="entry name" value="CTP_transf_like"/>
    <property type="match status" value="1"/>
</dbReference>
<evidence type="ECO:0000256" key="12">
    <source>
        <dbReference type="SAM" id="MobiDB-lite"/>
    </source>
</evidence>
<dbReference type="EMBL" id="PTQR01000028">
    <property type="protein sequence ID" value="TKX25415.1"/>
    <property type="molecule type" value="Genomic_DNA"/>
</dbReference>
<dbReference type="GO" id="GO:0004306">
    <property type="term" value="F:ethanolamine-phosphate cytidylyltransferase activity"/>
    <property type="evidence" value="ECO:0007669"/>
    <property type="project" value="UniProtKB-EC"/>
</dbReference>
<feature type="compositionally biased region" description="Basic and acidic residues" evidence="12">
    <location>
        <begin position="416"/>
        <end position="446"/>
    </location>
</feature>
<dbReference type="NCBIfam" id="TIGR00125">
    <property type="entry name" value="cyt_tran_rel"/>
    <property type="match status" value="1"/>
</dbReference>
<name>A0A4U7B6L3_9PEZI</name>
<keyword evidence="6" id="KW-0443">Lipid metabolism</keyword>
<dbReference type="Gene3D" id="3.40.50.620">
    <property type="entry name" value="HUPs"/>
    <property type="match status" value="2"/>
</dbReference>
<evidence type="ECO:0000256" key="9">
    <source>
        <dbReference type="ARBA" id="ARBA00024191"/>
    </source>
</evidence>
<protein>
    <recommendedName>
        <fullName evidence="10">ethanolamine-phosphate cytidylyltransferase</fullName>
        <ecNumber evidence="10">2.7.7.14</ecNumber>
    </recommendedName>
    <alternativeName>
        <fullName evidence="11">CTP:phosphoethanolamine cytidylyltransferase</fullName>
    </alternativeName>
</protein>
<feature type="domain" description="Cytidyltransferase-like" evidence="13">
    <location>
        <begin position="29"/>
        <end position="152"/>
    </location>
</feature>
<sequence length="446" mass="50095">MSDESVPKPGKWPVDPQEDVSVQDDRIWIDGCFDFVHHGHAGAMLQARQLGTELWVGIHSDEAILENKGPTVMNLDERVAAVDACRWSTKSIPHAPYVTQLSWISHYGCRYVVHGDDITSDSSGEDCYRFVKQAGRFKIVKRTPGISTTDLVGRMLLCTRSHFIKSLPNVLTGTEGNGSEDDKKKLGAEMRLRIHEYASDESGHKPLVEVWTYIPDQATPEKLVQGVAPASDQTVVYVDGGFDLFTPGHMEFLKSVVEAESAKARSAGWFESSARDKRVARQGRDYSPVYLIAGIHDDEVVNRWKGVNYPIMNIFERGLCVLQCNYISSLVFSAPFSPSKSFLDRLPYKVTAVYHGPTVSAPPGQDPYAEAKSLGIYKEIGSHPYSDINATSIVDRILRSRAMYEERQRVKGVKGIGEEAVRRREEMEREKAEQDRKDLEELEKQR</sequence>
<evidence type="ECO:0000256" key="5">
    <source>
        <dbReference type="ARBA" id="ARBA00022695"/>
    </source>
</evidence>
<dbReference type="Proteomes" id="UP000308133">
    <property type="component" value="Unassembled WGS sequence"/>
</dbReference>
<keyword evidence="5 14" id="KW-0548">Nucleotidyltransferase</keyword>
<dbReference type="InterPro" id="IPR041723">
    <property type="entry name" value="CCT"/>
</dbReference>
<keyword evidence="7" id="KW-0594">Phospholipid biosynthesis</keyword>
<evidence type="ECO:0000256" key="2">
    <source>
        <dbReference type="ARBA" id="ARBA00010101"/>
    </source>
</evidence>
<evidence type="ECO:0000256" key="3">
    <source>
        <dbReference type="ARBA" id="ARBA00022516"/>
    </source>
</evidence>
<evidence type="ECO:0000256" key="10">
    <source>
        <dbReference type="ARBA" id="ARBA00024221"/>
    </source>
</evidence>
<dbReference type="PANTHER" id="PTHR45780">
    <property type="entry name" value="ETHANOLAMINE-PHOSPHATE CYTIDYLYLTRANSFERASE"/>
    <property type="match status" value="1"/>
</dbReference>
<dbReference type="InterPro" id="IPR014729">
    <property type="entry name" value="Rossmann-like_a/b/a_fold"/>
</dbReference>
<evidence type="ECO:0000256" key="6">
    <source>
        <dbReference type="ARBA" id="ARBA00023098"/>
    </source>
</evidence>
<proteinExistence type="inferred from homology"/>